<comment type="caution">
    <text evidence="1">The sequence shown here is derived from an EMBL/GenBank/DDBJ whole genome shotgun (WGS) entry which is preliminary data.</text>
</comment>
<organism evidence="1 2">
    <name type="scientific">Grifola frondosa</name>
    <name type="common">Maitake</name>
    <name type="synonym">Polyporus frondosus</name>
    <dbReference type="NCBI Taxonomy" id="5627"/>
    <lineage>
        <taxon>Eukaryota</taxon>
        <taxon>Fungi</taxon>
        <taxon>Dikarya</taxon>
        <taxon>Basidiomycota</taxon>
        <taxon>Agaricomycotina</taxon>
        <taxon>Agaricomycetes</taxon>
        <taxon>Polyporales</taxon>
        <taxon>Grifolaceae</taxon>
        <taxon>Grifola</taxon>
    </lineage>
</organism>
<dbReference type="EMBL" id="LUGG01000002">
    <property type="protein sequence ID" value="OBZ78473.1"/>
    <property type="molecule type" value="Genomic_DNA"/>
</dbReference>
<gene>
    <name evidence="1" type="ORF">A0H81_02802</name>
</gene>
<evidence type="ECO:0000313" key="1">
    <source>
        <dbReference type="EMBL" id="OBZ78473.1"/>
    </source>
</evidence>
<keyword evidence="2" id="KW-1185">Reference proteome</keyword>
<name>A0A1C7MNN3_GRIFR</name>
<sequence length="135" mass="14993">MRAAATAFGNFLSVPSSSSTVSTMSLSSWALVFRVGQPVVHVTSSWCYACNDGGLNTTTEKCFLLKRQCFRVEDLKSEAPAAHVFEDFSTLLLRKRSTRVHGLFYQDYVSTLSPRFSTPHLFTQGSLLCIPRFNG</sequence>
<evidence type="ECO:0000313" key="2">
    <source>
        <dbReference type="Proteomes" id="UP000092993"/>
    </source>
</evidence>
<proteinExistence type="predicted"/>
<accession>A0A1C7MNN3</accession>
<protein>
    <submittedName>
        <fullName evidence="1">Uncharacterized protein</fullName>
    </submittedName>
</protein>
<reference evidence="1 2" key="1">
    <citation type="submission" date="2016-03" db="EMBL/GenBank/DDBJ databases">
        <title>Whole genome sequencing of Grifola frondosa 9006-11.</title>
        <authorList>
            <person name="Min B."/>
            <person name="Park H."/>
            <person name="Kim J.-G."/>
            <person name="Cho H."/>
            <person name="Oh Y.-L."/>
            <person name="Kong W.-S."/>
            <person name="Choi I.-G."/>
        </authorList>
    </citation>
    <scope>NUCLEOTIDE SEQUENCE [LARGE SCALE GENOMIC DNA]</scope>
    <source>
        <strain evidence="1 2">9006-11</strain>
    </source>
</reference>
<dbReference type="Proteomes" id="UP000092993">
    <property type="component" value="Unassembled WGS sequence"/>
</dbReference>
<dbReference type="AlphaFoldDB" id="A0A1C7MNN3"/>